<dbReference type="InterPro" id="IPR000836">
    <property type="entry name" value="PRTase_dom"/>
</dbReference>
<evidence type="ECO:0000256" key="1">
    <source>
        <dbReference type="ARBA" id="ARBA00008007"/>
    </source>
</evidence>
<reference evidence="2 3" key="1">
    <citation type="submission" date="2023-08" db="EMBL/GenBank/DDBJ databases">
        <title>New molecular markers tilS and rpoB for phylogenetic and monitoring studies of the genus Thiothrix biodiversity.</title>
        <authorList>
            <person name="Ravin N.V."/>
            <person name="Smolyakov D."/>
            <person name="Markov N.D."/>
            <person name="Beletsky A.V."/>
            <person name="Mardanov A.V."/>
            <person name="Rudenko T.S."/>
            <person name="Grabovich M.Y."/>
        </authorList>
    </citation>
    <scope>NUCLEOTIDE SEQUENCE [LARGE SCALE GENOMIC DNA]</scope>
    <source>
        <strain evidence="2 3">MK1</strain>
    </source>
</reference>
<dbReference type="PANTHER" id="PTHR47505">
    <property type="entry name" value="DNA UTILIZATION PROTEIN YHGH"/>
    <property type="match status" value="1"/>
</dbReference>
<evidence type="ECO:0000313" key="3">
    <source>
        <dbReference type="Proteomes" id="UP001236657"/>
    </source>
</evidence>
<dbReference type="InterPro" id="IPR051910">
    <property type="entry name" value="ComF/GntX_DNA_util-trans"/>
</dbReference>
<dbReference type="CDD" id="cd06223">
    <property type="entry name" value="PRTases_typeI"/>
    <property type="match status" value="1"/>
</dbReference>
<dbReference type="Proteomes" id="UP001236657">
    <property type="component" value="Chromosome"/>
</dbReference>
<dbReference type="SUPFAM" id="SSF53271">
    <property type="entry name" value="PRTase-like"/>
    <property type="match status" value="1"/>
</dbReference>
<dbReference type="EMBL" id="CP133218">
    <property type="protein sequence ID" value="WML89622.1"/>
    <property type="molecule type" value="Genomic_DNA"/>
</dbReference>
<proteinExistence type="inferred from homology"/>
<sequence>MNTSALWQAFQQTIMPHCAFCGLSRIAGYPLCTQCHEALPWLQPEQNLPLSGCPASLSAFVYQAPISNLLLGIKFGKNLRELATLGELTATGILPQLEKVPDAILPVPLHNARLHKRGFNQALELARPLAKQLGIPLLTRTITRNKATLPQTELNAKQRQHNLQQAFQLNIPTPYRHIAIFDDVITTGATARELAALLLANGVEHVEIWSCARTIFTPQTHD</sequence>
<dbReference type="InterPro" id="IPR029057">
    <property type="entry name" value="PRTase-like"/>
</dbReference>
<name>A0ABY9MM50_9GAMM</name>
<dbReference type="RefSeq" id="WP_308893896.1">
    <property type="nucleotide sequence ID" value="NZ_CP133218.1"/>
</dbReference>
<accession>A0ABY9MM50</accession>
<protein>
    <recommendedName>
        <fullName evidence="4">Amidophosphoribosyltransferase</fullName>
    </recommendedName>
</protein>
<keyword evidence="3" id="KW-1185">Reference proteome</keyword>
<comment type="similarity">
    <text evidence="1">Belongs to the ComF/GntX family.</text>
</comment>
<dbReference type="PANTHER" id="PTHR47505:SF1">
    <property type="entry name" value="DNA UTILIZATION PROTEIN YHGH"/>
    <property type="match status" value="1"/>
</dbReference>
<evidence type="ECO:0008006" key="4">
    <source>
        <dbReference type="Google" id="ProtNLM"/>
    </source>
</evidence>
<organism evidence="2 3">
    <name type="scientific">Thiothrix lacustris</name>
    <dbReference type="NCBI Taxonomy" id="525917"/>
    <lineage>
        <taxon>Bacteria</taxon>
        <taxon>Pseudomonadati</taxon>
        <taxon>Pseudomonadota</taxon>
        <taxon>Gammaproteobacteria</taxon>
        <taxon>Thiotrichales</taxon>
        <taxon>Thiotrichaceae</taxon>
        <taxon>Thiothrix</taxon>
    </lineage>
</organism>
<evidence type="ECO:0000313" key="2">
    <source>
        <dbReference type="EMBL" id="WML89622.1"/>
    </source>
</evidence>
<dbReference type="Gene3D" id="3.40.50.2020">
    <property type="match status" value="1"/>
</dbReference>
<gene>
    <name evidence="2" type="ORF">RCF98_11645</name>
</gene>